<dbReference type="RefSeq" id="WP_123656858.1">
    <property type="nucleotide sequence ID" value="NZ_AYKG01000002.1"/>
</dbReference>
<name>A0A423Q1H9_9GAMM</name>
<dbReference type="AlphaFoldDB" id="A0A423Q1H9"/>
<organism evidence="1 2">
    <name type="scientific">Salinisphaera japonica YTM-1</name>
    <dbReference type="NCBI Taxonomy" id="1209778"/>
    <lineage>
        <taxon>Bacteria</taxon>
        <taxon>Pseudomonadati</taxon>
        <taxon>Pseudomonadota</taxon>
        <taxon>Gammaproteobacteria</taxon>
        <taxon>Salinisphaerales</taxon>
        <taxon>Salinisphaeraceae</taxon>
        <taxon>Salinisphaera</taxon>
    </lineage>
</organism>
<accession>A0A423Q1H9</accession>
<evidence type="ECO:0000313" key="2">
    <source>
        <dbReference type="Proteomes" id="UP000285310"/>
    </source>
</evidence>
<protein>
    <submittedName>
        <fullName evidence="1">Uncharacterized protein</fullName>
    </submittedName>
</protein>
<proteinExistence type="predicted"/>
<evidence type="ECO:0000313" key="1">
    <source>
        <dbReference type="EMBL" id="ROO32349.1"/>
    </source>
</evidence>
<dbReference type="InParanoid" id="A0A423Q1H9"/>
<dbReference type="EMBL" id="AYKG01000002">
    <property type="protein sequence ID" value="ROO32349.1"/>
    <property type="molecule type" value="Genomic_DNA"/>
</dbReference>
<dbReference type="Proteomes" id="UP000285310">
    <property type="component" value="Unassembled WGS sequence"/>
</dbReference>
<comment type="caution">
    <text evidence="1">The sequence shown here is derived from an EMBL/GenBank/DDBJ whole genome shotgun (WGS) entry which is preliminary data.</text>
</comment>
<sequence>MIDSREEFWNAFLATFSKKTLEPAFKAGWATFMALESPEAQEEFTRIATGLKITPRQLRKMAPRRRAQLLLPQLTPFPLLMPCVTDSHYRHRRGPSVSRFLDLAGVPHDEYNVVPKTEDLPHPDVVQEAVSQCMAEQRSVLAIYRYLTVQSGLVSAWGHASRPAIRYLADTYPNISRLIDDDRVEPPTPASERKKRVAALAKRLSASRKQARYTPGDYALAQDMLAECPDHGMAARLIGRYCAHHRLALPDAASSTPLAADWMCVAYLVESLRCQPAFCFHDRARTLAPSLATLAGRGAAPAAWAARELLAALWAADVRQPVAQLLASAFHAVPDALAWRALDWAARARLEQDDALEQRLLNALEQNTQSVGGEPIDVLGEAVCLAQARAHNHRGAFQTAATRYARLPGRMHTPALELETALNALGVDRLSTWSAAAIALDDLETANARAADIAPIAPLLKRLTGVADTRIAGPAACLLAWAAWPWPHVTAPAAPDVVTKLAEACRGTGDSADTVYSAHARLMLHMAAYTAGRNDLLAATPLAWPRLQPLVGQLDVDSWHTLFDLADQKDRPTAKTLVHGFLKNDIDLAYPATLQPHYLQSARVRAYWQRRADATDWPVPAAIRIQCALVTAFLACDAVQPARDMLDRLEEHARIKSAAPLVAQWLAEHSDLEPAWSRRSVLWMRLRLARRTADHASLPTLLIALFYEIRNSEPFAANELVALARDWGHGELSDRLAHALTQGHAAGDYDVLDAGSATDTPGFIVFIGGNEIQARRDAAVRAELEQLASNVTVAFHHIGWDGNWARRLDTLLKECDEADAVVLMPHIRTQFGRAVRSNISCPWVSCPGTGKAAMLRSIRYAAGLKNGRSRQRSLQAVASSPRP</sequence>
<keyword evidence="2" id="KW-1185">Reference proteome</keyword>
<reference evidence="1 2" key="1">
    <citation type="submission" date="2013-10" db="EMBL/GenBank/DDBJ databases">
        <title>Salinisphaera japonica YTM-1 Genome Sequencing.</title>
        <authorList>
            <person name="Lai Q."/>
            <person name="Li C."/>
            <person name="Shao Z."/>
        </authorList>
    </citation>
    <scope>NUCLEOTIDE SEQUENCE [LARGE SCALE GENOMIC DNA]</scope>
    <source>
        <strain evidence="1 2">YTM-1</strain>
    </source>
</reference>
<dbReference type="OrthoDB" id="5788999at2"/>
<gene>
    <name evidence="1" type="ORF">SAJA_01360</name>
</gene>